<dbReference type="SUPFAM" id="SSF54060">
    <property type="entry name" value="His-Me finger endonucleases"/>
    <property type="match status" value="1"/>
</dbReference>
<evidence type="ECO:0000313" key="1">
    <source>
        <dbReference type="EMBL" id="CAB4139445.1"/>
    </source>
</evidence>
<dbReference type="InterPro" id="IPR004211">
    <property type="entry name" value="Endonuclease_7"/>
</dbReference>
<keyword evidence="1" id="KW-0540">Nuclease</keyword>
<organism evidence="1">
    <name type="scientific">uncultured Caudovirales phage</name>
    <dbReference type="NCBI Taxonomy" id="2100421"/>
    <lineage>
        <taxon>Viruses</taxon>
        <taxon>Duplodnaviria</taxon>
        <taxon>Heunggongvirae</taxon>
        <taxon>Uroviricota</taxon>
        <taxon>Caudoviricetes</taxon>
        <taxon>Peduoviridae</taxon>
        <taxon>Maltschvirus</taxon>
        <taxon>Maltschvirus maltsch</taxon>
    </lineage>
</organism>
<keyword evidence="1" id="KW-0378">Hydrolase</keyword>
<accession>A0A6J5LY56</accession>
<proteinExistence type="predicted"/>
<dbReference type="EMBL" id="LR796359">
    <property type="protein sequence ID" value="CAB4139445.1"/>
    <property type="molecule type" value="Genomic_DNA"/>
</dbReference>
<keyword evidence="1" id="KW-0255">Endonuclease</keyword>
<dbReference type="InterPro" id="IPR044925">
    <property type="entry name" value="His-Me_finger_sf"/>
</dbReference>
<dbReference type="Pfam" id="PF02945">
    <property type="entry name" value="Endonuclease_7"/>
    <property type="match status" value="1"/>
</dbReference>
<dbReference type="GO" id="GO:0004519">
    <property type="term" value="F:endonuclease activity"/>
    <property type="evidence" value="ECO:0007669"/>
    <property type="project" value="UniProtKB-KW"/>
</dbReference>
<reference evidence="1" key="1">
    <citation type="submission" date="2020-04" db="EMBL/GenBank/DDBJ databases">
        <authorList>
            <person name="Chiriac C."/>
            <person name="Salcher M."/>
            <person name="Ghai R."/>
            <person name="Kavagutti S V."/>
        </authorList>
    </citation>
    <scope>NUCLEOTIDE SEQUENCE</scope>
</reference>
<gene>
    <name evidence="1" type="ORF">UFOVP336_46</name>
</gene>
<sequence length="146" mass="17501">MKLLCTQCFIEKDVSLFEWQKNRPSPRKRCKECRYKSRDKRKENEVAKERKKLWREQNKNRIRESWEKKKYGVHKGEFTYSECWICSSKEKLCIDHCHTTGAVRGLLCSRCNTAIGYFKDSIASIEKAIEYLQTGPHFELDRKHYA</sequence>
<dbReference type="InterPro" id="IPR038563">
    <property type="entry name" value="Endonuclease_7_sf"/>
</dbReference>
<protein>
    <submittedName>
        <fullName evidence="1">Recombination endonuclease VII</fullName>
    </submittedName>
</protein>
<name>A0A6J5LY56_9CAUD</name>
<dbReference type="Gene3D" id="3.40.1800.10">
    <property type="entry name" value="His-Me finger endonucleases"/>
    <property type="match status" value="1"/>
</dbReference>